<dbReference type="GO" id="GO:0006412">
    <property type="term" value="P:translation"/>
    <property type="evidence" value="ECO:0007669"/>
    <property type="project" value="InterPro"/>
</dbReference>
<feature type="region of interest" description="Disordered" evidence="3">
    <location>
        <begin position="876"/>
        <end position="917"/>
    </location>
</feature>
<dbReference type="PANTHER" id="PTHR46116:SF15">
    <property type="entry name" value="(E3-INDEPENDENT) E2 UBIQUITIN-CONJUGATING ENZYME"/>
    <property type="match status" value="1"/>
</dbReference>
<dbReference type="GO" id="GO:0005840">
    <property type="term" value="C:ribosome"/>
    <property type="evidence" value="ECO:0007669"/>
    <property type="project" value="InterPro"/>
</dbReference>
<dbReference type="AlphaFoldDB" id="A0AAJ0BW60"/>
<keyword evidence="2" id="KW-0833">Ubl conjugation pathway</keyword>
<dbReference type="GeneID" id="85306159"/>
<protein>
    <recommendedName>
        <fullName evidence="4">UBC core domain-containing protein</fullName>
    </recommendedName>
</protein>
<feature type="region of interest" description="Disordered" evidence="3">
    <location>
        <begin position="155"/>
        <end position="186"/>
    </location>
</feature>
<evidence type="ECO:0000256" key="1">
    <source>
        <dbReference type="ARBA" id="ARBA00022679"/>
    </source>
</evidence>
<feature type="compositionally biased region" description="Basic and acidic residues" evidence="3">
    <location>
        <begin position="168"/>
        <end position="184"/>
    </location>
</feature>
<feature type="region of interest" description="Disordered" evidence="3">
    <location>
        <begin position="16"/>
        <end position="54"/>
    </location>
</feature>
<dbReference type="PANTHER" id="PTHR46116">
    <property type="entry name" value="(E3-INDEPENDENT) E2 UBIQUITIN-CONJUGATING ENZYME"/>
    <property type="match status" value="1"/>
</dbReference>
<comment type="caution">
    <text evidence="5">The sequence shown here is derived from an EMBL/GenBank/DDBJ whole genome shotgun (WGS) entry which is preliminary data.</text>
</comment>
<gene>
    <name evidence="5" type="ORF">QBC33DRAFT_247600</name>
</gene>
<dbReference type="PROSITE" id="PS50127">
    <property type="entry name" value="UBC_2"/>
    <property type="match status" value="1"/>
</dbReference>
<feature type="compositionally biased region" description="Low complexity" evidence="3">
    <location>
        <begin position="878"/>
        <end position="897"/>
    </location>
</feature>
<name>A0AAJ0BW60_9PEZI</name>
<keyword evidence="6" id="KW-1185">Reference proteome</keyword>
<dbReference type="InterPro" id="IPR016135">
    <property type="entry name" value="UBQ-conjugating_enzyme/RWD"/>
</dbReference>
<dbReference type="SUPFAM" id="SSF54495">
    <property type="entry name" value="UBC-like"/>
    <property type="match status" value="1"/>
</dbReference>
<keyword evidence="1" id="KW-0808">Transferase</keyword>
<evidence type="ECO:0000256" key="2">
    <source>
        <dbReference type="ARBA" id="ARBA00022786"/>
    </source>
</evidence>
<feature type="region of interest" description="Disordered" evidence="3">
    <location>
        <begin position="551"/>
        <end position="581"/>
    </location>
</feature>
<dbReference type="SMART" id="SM00212">
    <property type="entry name" value="UBCc"/>
    <property type="match status" value="1"/>
</dbReference>
<feature type="domain" description="UBC core" evidence="4">
    <location>
        <begin position="708"/>
        <end position="864"/>
    </location>
</feature>
<evidence type="ECO:0000313" key="5">
    <source>
        <dbReference type="EMBL" id="KAK1763206.1"/>
    </source>
</evidence>
<evidence type="ECO:0000259" key="4">
    <source>
        <dbReference type="PROSITE" id="PS50127"/>
    </source>
</evidence>
<evidence type="ECO:0000313" key="6">
    <source>
        <dbReference type="Proteomes" id="UP001244011"/>
    </source>
</evidence>
<organism evidence="5 6">
    <name type="scientific">Phialemonium atrogriseum</name>
    <dbReference type="NCBI Taxonomy" id="1093897"/>
    <lineage>
        <taxon>Eukaryota</taxon>
        <taxon>Fungi</taxon>
        <taxon>Dikarya</taxon>
        <taxon>Ascomycota</taxon>
        <taxon>Pezizomycotina</taxon>
        <taxon>Sordariomycetes</taxon>
        <taxon>Sordariomycetidae</taxon>
        <taxon>Cephalothecales</taxon>
        <taxon>Cephalothecaceae</taxon>
        <taxon>Phialemonium</taxon>
    </lineage>
</organism>
<accession>A0AAJ0BW60</accession>
<feature type="compositionally biased region" description="Basic and acidic residues" evidence="3">
    <location>
        <begin position="569"/>
        <end position="579"/>
    </location>
</feature>
<dbReference type="Pfam" id="PF00179">
    <property type="entry name" value="UQ_con"/>
    <property type="match status" value="1"/>
</dbReference>
<sequence>MAPLKNRINSTFHRINDKMKRHRLSDDGAAVPSKQPRTLPTDGFLQGQPSGNQNNLYLPAQPSKPSSTTFAVATAGPSFPASFSSTLHDSQTTGNVWSTPSPTSSMFVEYTHYSPATDFPEGPTTRGTAANPIDLTSGLGSQTTPENRTSLVDLTASSSSTPDFSHFTARDSTEPEPMDLDKEPGQGTTERQFATLHDMGNSFAPPGCHDAEIAQLIQEQHQMIEDEALARALQAEEESSLLANRADPSSILTNIFDIGRALPSQLSPSSNESELQVFGQKILDAKCRICTSPLIQNAEDVIERTMAALKGWAVLHSNVSCRKCKAWTCVGCGMQNKYPDSQLPHRVSGQGFKLAWCCEQGRLFLIWSLCCGLALNEPEASAPTSATSSIGKALRNKLKAPKSESSNAQSKGTGYGGYNDFGNAMVQRFVAPRDTQIECRKSTAANPFWEAYFSALALILPSLTRAQGLTNLDYDPPALVQLMLGRSPLLSKTMELLRNDSIEEIAAQGRLYTTSLDFVEALGNHTCTSHLIFAEQNIYRREEQLVYFSLPRREGPDGAGTTAAGGKMGSREKRTKPEKGQSMLSVMVKLATQCRHFYQVSLSQTHLAEFKEADGQFMLDMCRRICNMADTFDGTRKAMEQGGPHGVGSGSGKKPVVWTRSREVERAQEEFREWHRDNSVTDIVDQQIMSGFAFISSAASMGAMPIKGRMKKLAAQVSVLRTSLPEGIYVRHGSSRLDVMKILMIGPKGTPYENGLFEFDLFCPDAFPMQPPLMSFRTTGHGRVRFNPNLYEDGKVCLSLLGTWSGEPWNPERSTLLQVLVSIQGMIFNDEPYYNEPGRESVVNKSASTLYNSTIQAFTMKHAMIYWLKERLAPPVGSSTQQHQHTQPSPASRSSVPAAPPHVFAPSQFNPPPPPPPVNLQMPFHHAPMGTQPAPVVAATVDDCVWGEVIRRHFKANSKTIMETVKKWKDARCRLYPSGGLVPTLQEELTRHGFL</sequence>
<dbReference type="GO" id="GO:0061631">
    <property type="term" value="F:ubiquitin conjugating enzyme activity"/>
    <property type="evidence" value="ECO:0007669"/>
    <property type="project" value="TreeGrafter"/>
</dbReference>
<dbReference type="GO" id="GO:0003735">
    <property type="term" value="F:structural constituent of ribosome"/>
    <property type="evidence" value="ECO:0007669"/>
    <property type="project" value="InterPro"/>
</dbReference>
<dbReference type="Gene3D" id="3.10.110.10">
    <property type="entry name" value="Ubiquitin Conjugating Enzyme"/>
    <property type="match status" value="1"/>
</dbReference>
<dbReference type="Proteomes" id="UP001244011">
    <property type="component" value="Unassembled WGS sequence"/>
</dbReference>
<dbReference type="InterPro" id="IPR000608">
    <property type="entry name" value="UBC"/>
</dbReference>
<reference evidence="5" key="1">
    <citation type="submission" date="2023-06" db="EMBL/GenBank/DDBJ databases">
        <title>Genome-scale phylogeny and comparative genomics of the fungal order Sordariales.</title>
        <authorList>
            <consortium name="Lawrence Berkeley National Laboratory"/>
            <person name="Hensen N."/>
            <person name="Bonometti L."/>
            <person name="Westerberg I."/>
            <person name="Brannstrom I.O."/>
            <person name="Guillou S."/>
            <person name="Cros-Aarteil S."/>
            <person name="Calhoun S."/>
            <person name="Haridas S."/>
            <person name="Kuo A."/>
            <person name="Mondo S."/>
            <person name="Pangilinan J."/>
            <person name="Riley R."/>
            <person name="Labutti K."/>
            <person name="Andreopoulos B."/>
            <person name="Lipzen A."/>
            <person name="Chen C."/>
            <person name="Yanf M."/>
            <person name="Daum C."/>
            <person name="Ng V."/>
            <person name="Clum A."/>
            <person name="Steindorff A."/>
            <person name="Ohm R."/>
            <person name="Martin F."/>
            <person name="Silar P."/>
            <person name="Natvig D."/>
            <person name="Lalanne C."/>
            <person name="Gautier V."/>
            <person name="Ament-Velasquez S.L."/>
            <person name="Kruys A."/>
            <person name="Hutchinson M.I."/>
            <person name="Powell A.J."/>
            <person name="Barry K."/>
            <person name="Miller A.N."/>
            <person name="Grigoriev I.V."/>
            <person name="Debuchy R."/>
            <person name="Gladieux P."/>
            <person name="Thoren M.H."/>
            <person name="Johannesson H."/>
        </authorList>
    </citation>
    <scope>NUCLEOTIDE SEQUENCE</scope>
    <source>
        <strain evidence="5">8032-3</strain>
    </source>
</reference>
<proteinExistence type="predicted"/>
<dbReference type="RefSeq" id="XP_060279419.1">
    <property type="nucleotide sequence ID" value="XM_060422972.1"/>
</dbReference>
<dbReference type="InterPro" id="IPR022671">
    <property type="entry name" value="Ribosomal_uL2_CS"/>
</dbReference>
<dbReference type="PROSITE" id="PS00467">
    <property type="entry name" value="RIBOSOMAL_L2"/>
    <property type="match status" value="1"/>
</dbReference>
<dbReference type="EMBL" id="MU839029">
    <property type="protein sequence ID" value="KAK1763206.1"/>
    <property type="molecule type" value="Genomic_DNA"/>
</dbReference>
<evidence type="ECO:0000256" key="3">
    <source>
        <dbReference type="SAM" id="MobiDB-lite"/>
    </source>
</evidence>